<evidence type="ECO:0000256" key="7">
    <source>
        <dbReference type="SAM" id="Phobius"/>
    </source>
</evidence>
<evidence type="ECO:0000256" key="5">
    <source>
        <dbReference type="PIRSR" id="PIRSR602401-1"/>
    </source>
</evidence>
<dbReference type="InterPro" id="IPR001128">
    <property type="entry name" value="Cyt_P450"/>
</dbReference>
<keyword evidence="3 6" id="KW-0560">Oxidoreductase</keyword>
<evidence type="ECO:0000256" key="4">
    <source>
        <dbReference type="ARBA" id="ARBA00023004"/>
    </source>
</evidence>
<keyword evidence="7" id="KW-1133">Transmembrane helix</keyword>
<accession>A0AAD5ZE47</accession>
<feature type="transmembrane region" description="Helical" evidence="7">
    <location>
        <begin position="20"/>
        <end position="41"/>
    </location>
</feature>
<dbReference type="CDD" id="cd11064">
    <property type="entry name" value="CYP86A"/>
    <property type="match status" value="1"/>
</dbReference>
<evidence type="ECO:0008006" key="10">
    <source>
        <dbReference type="Google" id="ProtNLM"/>
    </source>
</evidence>
<keyword evidence="6" id="KW-0503">Monooxygenase</keyword>
<dbReference type="GO" id="GO:0004497">
    <property type="term" value="F:monooxygenase activity"/>
    <property type="evidence" value="ECO:0007669"/>
    <property type="project" value="UniProtKB-KW"/>
</dbReference>
<gene>
    <name evidence="8" type="ORF">LUZ61_020871</name>
</gene>
<dbReference type="AlphaFoldDB" id="A0AAD5ZE47"/>
<keyword evidence="5 6" id="KW-0349">Heme</keyword>
<dbReference type="PROSITE" id="PS00086">
    <property type="entry name" value="CYTOCHROME_P450"/>
    <property type="match status" value="1"/>
</dbReference>
<sequence>MNTTHTSYMSTIRTLYSLELHTFFLLLLVCPLLLFLLLLVVKSQKRWCNCAICTAYVTSSWASDYPNLCDWLTDLLRQSPTHTIHIHVLGNIITANPDNVEHMLRRNFQNYPKGKPFSAILGDLLGQGIFNADGESWHFQRKMAAVELNAASVRNFTVHIVSSEISNRLLPLLDSIAIDNSELPDGEVIDLQDVFRRFAFDVMCKVSFGLDPGCLELSLPVSEFAKAFDTASMLSARRGAAAFPFIWKAKRLFNIGSERELKRAIQMVNSLANEVIRQRKNLGFASTHDLLSRFMGSVQDDKYLRDIVISFMLAGRDTVASTLTLFFLQLSKHTRVKNSIREEQERIGSCEKLSNMQYLQAALYESMRLYPPVQFDSKFCLENDTLADGTFVRKGTRVTYHCYAMGRMEEVWGKDWAEFRPERWIRDDGKFSFFPESAFECPIFHAGPRECIGKQMSLMEMKAVVAAVIKRFDIEVLNGNSPKFALGLTACLNGGLLVQVRRRIQTKQ</sequence>
<keyword evidence="2 5" id="KW-0479">Metal-binding</keyword>
<evidence type="ECO:0000313" key="9">
    <source>
        <dbReference type="Proteomes" id="UP001210211"/>
    </source>
</evidence>
<organism evidence="8 9">
    <name type="scientific">Rhynchospora tenuis</name>
    <dbReference type="NCBI Taxonomy" id="198213"/>
    <lineage>
        <taxon>Eukaryota</taxon>
        <taxon>Viridiplantae</taxon>
        <taxon>Streptophyta</taxon>
        <taxon>Embryophyta</taxon>
        <taxon>Tracheophyta</taxon>
        <taxon>Spermatophyta</taxon>
        <taxon>Magnoliopsida</taxon>
        <taxon>Liliopsida</taxon>
        <taxon>Poales</taxon>
        <taxon>Cyperaceae</taxon>
        <taxon>Cyperoideae</taxon>
        <taxon>Rhynchosporeae</taxon>
        <taxon>Rhynchospora</taxon>
    </lineage>
</organism>
<feature type="binding site" description="axial binding residue" evidence="5">
    <location>
        <position position="451"/>
    </location>
    <ligand>
        <name>heme</name>
        <dbReference type="ChEBI" id="CHEBI:30413"/>
    </ligand>
    <ligandPart>
        <name>Fe</name>
        <dbReference type="ChEBI" id="CHEBI:18248"/>
    </ligandPart>
</feature>
<dbReference type="InterPro" id="IPR002401">
    <property type="entry name" value="Cyt_P450_E_grp-I"/>
</dbReference>
<dbReference type="GO" id="GO:0006629">
    <property type="term" value="P:lipid metabolic process"/>
    <property type="evidence" value="ECO:0007669"/>
    <property type="project" value="UniProtKB-ARBA"/>
</dbReference>
<name>A0AAD5ZE47_9POAL</name>
<dbReference type="PRINTS" id="PR00463">
    <property type="entry name" value="EP450I"/>
</dbReference>
<dbReference type="GO" id="GO:0020037">
    <property type="term" value="F:heme binding"/>
    <property type="evidence" value="ECO:0007669"/>
    <property type="project" value="InterPro"/>
</dbReference>
<dbReference type="Gene3D" id="1.10.630.10">
    <property type="entry name" value="Cytochrome P450"/>
    <property type="match status" value="1"/>
</dbReference>
<dbReference type="Proteomes" id="UP001210211">
    <property type="component" value="Unassembled WGS sequence"/>
</dbReference>
<evidence type="ECO:0000256" key="2">
    <source>
        <dbReference type="ARBA" id="ARBA00022723"/>
    </source>
</evidence>
<evidence type="ECO:0000256" key="6">
    <source>
        <dbReference type="RuleBase" id="RU000461"/>
    </source>
</evidence>
<dbReference type="Pfam" id="PF00067">
    <property type="entry name" value="p450"/>
    <property type="match status" value="1"/>
</dbReference>
<keyword evidence="7" id="KW-0812">Transmembrane</keyword>
<dbReference type="PRINTS" id="PR00385">
    <property type="entry name" value="P450"/>
</dbReference>
<dbReference type="GO" id="GO:0016705">
    <property type="term" value="F:oxidoreductase activity, acting on paired donors, with incorporation or reduction of molecular oxygen"/>
    <property type="evidence" value="ECO:0007669"/>
    <property type="project" value="InterPro"/>
</dbReference>
<protein>
    <recommendedName>
        <fullName evidence="10">Cytochrome P450</fullName>
    </recommendedName>
</protein>
<comment type="cofactor">
    <cofactor evidence="5">
        <name>heme</name>
        <dbReference type="ChEBI" id="CHEBI:30413"/>
    </cofactor>
</comment>
<evidence type="ECO:0000256" key="1">
    <source>
        <dbReference type="ARBA" id="ARBA00010617"/>
    </source>
</evidence>
<dbReference type="EMBL" id="JAMRDG010000002">
    <property type="protein sequence ID" value="KAJ3691707.1"/>
    <property type="molecule type" value="Genomic_DNA"/>
</dbReference>
<dbReference type="GO" id="GO:0005506">
    <property type="term" value="F:iron ion binding"/>
    <property type="evidence" value="ECO:0007669"/>
    <property type="project" value="InterPro"/>
</dbReference>
<keyword evidence="9" id="KW-1185">Reference proteome</keyword>
<evidence type="ECO:0000313" key="8">
    <source>
        <dbReference type="EMBL" id="KAJ3691707.1"/>
    </source>
</evidence>
<dbReference type="InterPro" id="IPR017972">
    <property type="entry name" value="Cyt_P450_CS"/>
</dbReference>
<comment type="caution">
    <text evidence="8">The sequence shown here is derived from an EMBL/GenBank/DDBJ whole genome shotgun (WGS) entry which is preliminary data.</text>
</comment>
<reference evidence="8 9" key="1">
    <citation type="journal article" date="2022" name="Cell">
        <title>Repeat-based holocentromeres influence genome architecture and karyotype evolution.</title>
        <authorList>
            <person name="Hofstatter P.G."/>
            <person name="Thangavel G."/>
            <person name="Lux T."/>
            <person name="Neumann P."/>
            <person name="Vondrak T."/>
            <person name="Novak P."/>
            <person name="Zhang M."/>
            <person name="Costa L."/>
            <person name="Castellani M."/>
            <person name="Scott A."/>
            <person name="Toegelov H."/>
            <person name="Fuchs J."/>
            <person name="Mata-Sucre Y."/>
            <person name="Dias Y."/>
            <person name="Vanzela A.L.L."/>
            <person name="Huettel B."/>
            <person name="Almeida C.C.S."/>
            <person name="Simkova H."/>
            <person name="Souza G."/>
            <person name="Pedrosa-Harand A."/>
            <person name="Macas J."/>
            <person name="Mayer K.F.X."/>
            <person name="Houben A."/>
            <person name="Marques A."/>
        </authorList>
    </citation>
    <scope>NUCLEOTIDE SEQUENCE [LARGE SCALE GENOMIC DNA]</scope>
    <source>
        <strain evidence="8">RhyTen1mFocal</strain>
    </source>
</reference>
<dbReference type="InterPro" id="IPR036396">
    <property type="entry name" value="Cyt_P450_sf"/>
</dbReference>
<dbReference type="PANTHER" id="PTHR24296">
    <property type="entry name" value="CYTOCHROME P450"/>
    <property type="match status" value="1"/>
</dbReference>
<proteinExistence type="inferred from homology"/>
<evidence type="ECO:0000256" key="3">
    <source>
        <dbReference type="ARBA" id="ARBA00023002"/>
    </source>
</evidence>
<keyword evidence="4 5" id="KW-0408">Iron</keyword>
<dbReference type="SUPFAM" id="SSF48264">
    <property type="entry name" value="Cytochrome P450"/>
    <property type="match status" value="1"/>
</dbReference>
<keyword evidence="7" id="KW-0472">Membrane</keyword>
<comment type="similarity">
    <text evidence="1 6">Belongs to the cytochrome P450 family.</text>
</comment>